<dbReference type="GO" id="GO:0046856">
    <property type="term" value="P:phosphatidylinositol dephosphorylation"/>
    <property type="evidence" value="ECO:0007669"/>
    <property type="project" value="InterPro"/>
</dbReference>
<sequence>MVRGIGQWNNRTPDCRHHWICNRVRYKVDHCAPEFLCRSCRVVLSHSFLVMQSLFRWVSLALFLSSPVLSSPVLTTRATTSGTFNLLTYNVAGLPEILSSGDPEADTSQISPRLTNYNIVNVQEDFNYHATLYAGDDHPYRSATSGGAGIGSGLNTLSDFPFIDYERVGWDDCNLNSGDCLTPKGFTFTRVRVSEGVWVDLYDLHTDAGDEAGDITARSKNFAQLTSWINTWSAGMPFVVMGDTNSRYTRNGDADTLRNFVANTGSVDSWVQHIRGGTPPPGNTDALVCPFPFPAGTSQDTMNACETVDKFFIRGSKTLSLASTSFNNENLAFQNATGAPLSDHYPLTSNVAWTLSSSLRLGDTSGGPHGDPFNDVAGVLSGEVPILTSVTIRGGSRVDAVSFTVKYKSGSTSTASHGGTGGDAKTLNLASGEFVNSVTTCWGQKSGHTRVFYASLTTNKGNTLTNGATTSDCQTITVPSDKGDGAWGLVGFWGRSGDEIDRLGPVWGASY</sequence>
<comment type="caution">
    <text evidence="2">The sequence shown here is derived from an EMBL/GenBank/DDBJ whole genome shotgun (WGS) entry which is preliminary data.</text>
</comment>
<keyword evidence="3" id="KW-1185">Reference proteome</keyword>
<dbReference type="InterPro" id="IPR038772">
    <property type="entry name" value="Sph/SMPD2-like"/>
</dbReference>
<dbReference type="SUPFAM" id="SSF56219">
    <property type="entry name" value="DNase I-like"/>
    <property type="match status" value="1"/>
</dbReference>
<reference evidence="2 3" key="1">
    <citation type="submission" date="2022-09" db="EMBL/GenBank/DDBJ databases">
        <authorList>
            <person name="Palmer J.M."/>
        </authorList>
    </citation>
    <scope>NUCLEOTIDE SEQUENCE [LARGE SCALE GENOMIC DNA]</scope>
    <source>
        <strain evidence="2 3">DSM 7382</strain>
    </source>
</reference>
<evidence type="ECO:0000313" key="3">
    <source>
        <dbReference type="Proteomes" id="UP001385951"/>
    </source>
</evidence>
<dbReference type="GO" id="GO:0016791">
    <property type="term" value="F:phosphatase activity"/>
    <property type="evidence" value="ECO:0007669"/>
    <property type="project" value="InterPro"/>
</dbReference>
<gene>
    <name evidence="2" type="ORF">QCA50_004953</name>
</gene>
<dbReference type="GO" id="GO:0004767">
    <property type="term" value="F:sphingomyelin phosphodiesterase activity"/>
    <property type="evidence" value="ECO:0007669"/>
    <property type="project" value="InterPro"/>
</dbReference>
<dbReference type="EMBL" id="JASBNA010000005">
    <property type="protein sequence ID" value="KAK7691554.1"/>
    <property type="molecule type" value="Genomic_DNA"/>
</dbReference>
<dbReference type="InterPro" id="IPR036691">
    <property type="entry name" value="Endo/exonu/phosph_ase_sf"/>
</dbReference>
<dbReference type="SUPFAM" id="SSF51101">
    <property type="entry name" value="Mannose-binding lectins"/>
    <property type="match status" value="1"/>
</dbReference>
<name>A0AAW0GPP7_9APHY</name>
<dbReference type="Gene3D" id="3.60.10.10">
    <property type="entry name" value="Endonuclease/exonuclease/phosphatase"/>
    <property type="match status" value="1"/>
</dbReference>
<dbReference type="InterPro" id="IPR001229">
    <property type="entry name" value="Jacalin-like_lectin_dom"/>
</dbReference>
<dbReference type="AlphaFoldDB" id="A0AAW0GPP7"/>
<dbReference type="Pfam" id="PF22669">
    <property type="entry name" value="Exo_endo_phos2"/>
    <property type="match status" value="1"/>
</dbReference>
<dbReference type="PANTHER" id="PTHR16320">
    <property type="entry name" value="SPHINGOMYELINASE FAMILY MEMBER"/>
    <property type="match status" value="1"/>
</dbReference>
<proteinExistence type="predicted"/>
<dbReference type="Gene3D" id="2.100.10.30">
    <property type="entry name" value="Jacalin-like lectin domain"/>
    <property type="match status" value="1"/>
</dbReference>
<dbReference type="PANTHER" id="PTHR16320:SF1">
    <property type="entry name" value="SPHINGOMYELINASE DDB_G0288017"/>
    <property type="match status" value="1"/>
</dbReference>
<dbReference type="Pfam" id="PF01419">
    <property type="entry name" value="Jacalin"/>
    <property type="match status" value="1"/>
</dbReference>
<dbReference type="Proteomes" id="UP001385951">
    <property type="component" value="Unassembled WGS sequence"/>
</dbReference>
<dbReference type="InterPro" id="IPR000300">
    <property type="entry name" value="IPPc"/>
</dbReference>
<organism evidence="2 3">
    <name type="scientific">Cerrena zonata</name>
    <dbReference type="NCBI Taxonomy" id="2478898"/>
    <lineage>
        <taxon>Eukaryota</taxon>
        <taxon>Fungi</taxon>
        <taxon>Dikarya</taxon>
        <taxon>Basidiomycota</taxon>
        <taxon>Agaricomycotina</taxon>
        <taxon>Agaricomycetes</taxon>
        <taxon>Polyporales</taxon>
        <taxon>Cerrenaceae</taxon>
        <taxon>Cerrena</taxon>
    </lineage>
</organism>
<evidence type="ECO:0000259" key="1">
    <source>
        <dbReference type="PROSITE" id="PS51752"/>
    </source>
</evidence>
<dbReference type="InterPro" id="IPR036404">
    <property type="entry name" value="Jacalin-like_lectin_dom_sf"/>
</dbReference>
<evidence type="ECO:0000313" key="2">
    <source>
        <dbReference type="EMBL" id="KAK7691554.1"/>
    </source>
</evidence>
<dbReference type="PROSITE" id="PS51752">
    <property type="entry name" value="JACALIN_LECTIN"/>
    <property type="match status" value="1"/>
</dbReference>
<protein>
    <recommendedName>
        <fullName evidence="1">Jacalin-type lectin domain-containing protein</fullName>
    </recommendedName>
</protein>
<dbReference type="CDD" id="cd09615">
    <property type="entry name" value="Jacalin_EEP"/>
    <property type="match status" value="1"/>
</dbReference>
<accession>A0AAW0GPP7</accession>
<dbReference type="GO" id="GO:0005737">
    <property type="term" value="C:cytoplasm"/>
    <property type="evidence" value="ECO:0007669"/>
    <property type="project" value="TreeGrafter"/>
</dbReference>
<feature type="domain" description="Jacalin-type lectin" evidence="1">
    <location>
        <begin position="358"/>
        <end position="509"/>
    </location>
</feature>
<dbReference type="SMART" id="SM00915">
    <property type="entry name" value="Jacalin"/>
    <property type="match status" value="1"/>
</dbReference>